<dbReference type="AlphaFoldDB" id="A0AAU9IP03"/>
<name>A0AAU9IP03_9CILI</name>
<proteinExistence type="predicted"/>
<accession>A0AAU9IP03</accession>
<dbReference type="EMBL" id="CAJZBQ010000013">
    <property type="protein sequence ID" value="CAG9315496.1"/>
    <property type="molecule type" value="Genomic_DNA"/>
</dbReference>
<reference evidence="1" key="1">
    <citation type="submission" date="2021-09" db="EMBL/GenBank/DDBJ databases">
        <authorList>
            <consortium name="AG Swart"/>
            <person name="Singh M."/>
            <person name="Singh A."/>
            <person name="Seah K."/>
            <person name="Emmerich C."/>
        </authorList>
    </citation>
    <scope>NUCLEOTIDE SEQUENCE</scope>
    <source>
        <strain evidence="1">ATCC30299</strain>
    </source>
</reference>
<gene>
    <name evidence="1" type="ORF">BSTOLATCC_MIC13264</name>
</gene>
<keyword evidence="2" id="KW-1185">Reference proteome</keyword>
<evidence type="ECO:0000313" key="1">
    <source>
        <dbReference type="EMBL" id="CAG9315496.1"/>
    </source>
</evidence>
<dbReference type="Proteomes" id="UP001162131">
    <property type="component" value="Unassembled WGS sequence"/>
</dbReference>
<organism evidence="1 2">
    <name type="scientific">Blepharisma stoltei</name>
    <dbReference type="NCBI Taxonomy" id="1481888"/>
    <lineage>
        <taxon>Eukaryota</taxon>
        <taxon>Sar</taxon>
        <taxon>Alveolata</taxon>
        <taxon>Ciliophora</taxon>
        <taxon>Postciliodesmatophora</taxon>
        <taxon>Heterotrichea</taxon>
        <taxon>Heterotrichida</taxon>
        <taxon>Blepharismidae</taxon>
        <taxon>Blepharisma</taxon>
    </lineage>
</organism>
<protein>
    <submittedName>
        <fullName evidence="1">Uncharacterized protein</fullName>
    </submittedName>
</protein>
<sequence>MFSGRCFKDGCTSKLHGICKCEGLILFCKEHGLEHVESPTPKGHQIVRCYFKPAEEIKKPIIDKLIEFKRDIKNLGLKRLLRPMKL</sequence>
<comment type="caution">
    <text evidence="1">The sequence shown here is derived from an EMBL/GenBank/DDBJ whole genome shotgun (WGS) entry which is preliminary data.</text>
</comment>
<evidence type="ECO:0000313" key="2">
    <source>
        <dbReference type="Proteomes" id="UP001162131"/>
    </source>
</evidence>